<evidence type="ECO:0000256" key="3">
    <source>
        <dbReference type="ARBA" id="ARBA00022448"/>
    </source>
</evidence>
<evidence type="ECO:0000256" key="7">
    <source>
        <dbReference type="ARBA" id="ARBA00023136"/>
    </source>
</evidence>
<feature type="transmembrane region" description="Helical" evidence="8">
    <location>
        <begin position="13"/>
        <end position="32"/>
    </location>
</feature>
<feature type="transmembrane region" description="Helical" evidence="8">
    <location>
        <begin position="198"/>
        <end position="220"/>
    </location>
</feature>
<keyword evidence="7 8" id="KW-0472">Membrane</keyword>
<dbReference type="GO" id="GO:0055085">
    <property type="term" value="P:transmembrane transport"/>
    <property type="evidence" value="ECO:0007669"/>
    <property type="project" value="TreeGrafter"/>
</dbReference>
<dbReference type="PANTHER" id="PTHR21716">
    <property type="entry name" value="TRANSMEMBRANE PROTEIN"/>
    <property type="match status" value="1"/>
</dbReference>
<evidence type="ECO:0000313" key="10">
    <source>
        <dbReference type="Proteomes" id="UP000034231"/>
    </source>
</evidence>
<proteinExistence type="inferred from homology"/>
<feature type="transmembrane region" description="Helical" evidence="8">
    <location>
        <begin position="288"/>
        <end position="315"/>
    </location>
</feature>
<evidence type="ECO:0000256" key="8">
    <source>
        <dbReference type="SAM" id="Phobius"/>
    </source>
</evidence>
<comment type="caution">
    <text evidence="9">The sequence shown here is derived from an EMBL/GenBank/DDBJ whole genome shotgun (WGS) entry which is preliminary data.</text>
</comment>
<dbReference type="PANTHER" id="PTHR21716:SF53">
    <property type="entry name" value="PERMEASE PERM-RELATED"/>
    <property type="match status" value="1"/>
</dbReference>
<dbReference type="AlphaFoldDB" id="A0A0G0I4G7"/>
<comment type="subcellular location">
    <subcellularLocation>
        <location evidence="1">Cell membrane</location>
        <topology evidence="1">Multi-pass membrane protein</topology>
    </subcellularLocation>
</comment>
<feature type="transmembrane region" description="Helical" evidence="8">
    <location>
        <begin position="70"/>
        <end position="92"/>
    </location>
</feature>
<accession>A0A0G0I4G7</accession>
<feature type="transmembrane region" description="Helical" evidence="8">
    <location>
        <begin position="240"/>
        <end position="267"/>
    </location>
</feature>
<comment type="similarity">
    <text evidence="2">Belongs to the autoinducer-2 exporter (AI-2E) (TC 2.A.86) family.</text>
</comment>
<dbReference type="EMBL" id="LBTX01000008">
    <property type="protein sequence ID" value="KKQ50203.1"/>
    <property type="molecule type" value="Genomic_DNA"/>
</dbReference>
<evidence type="ECO:0000256" key="4">
    <source>
        <dbReference type="ARBA" id="ARBA00022475"/>
    </source>
</evidence>
<evidence type="ECO:0008006" key="11">
    <source>
        <dbReference type="Google" id="ProtNLM"/>
    </source>
</evidence>
<evidence type="ECO:0000256" key="2">
    <source>
        <dbReference type="ARBA" id="ARBA00009773"/>
    </source>
</evidence>
<evidence type="ECO:0000313" key="9">
    <source>
        <dbReference type="EMBL" id="KKQ50203.1"/>
    </source>
</evidence>
<keyword evidence="3" id="KW-0813">Transport</keyword>
<evidence type="ECO:0000256" key="1">
    <source>
        <dbReference type="ARBA" id="ARBA00004651"/>
    </source>
</evidence>
<gene>
    <name evidence="9" type="ORF">US68_C0008G0088</name>
</gene>
<name>A0A0G0I4G7_9BACT</name>
<feature type="transmembrane region" description="Helical" evidence="8">
    <location>
        <begin position="38"/>
        <end position="58"/>
    </location>
</feature>
<keyword evidence="5 8" id="KW-0812">Transmembrane</keyword>
<feature type="transmembrane region" description="Helical" evidence="8">
    <location>
        <begin position="133"/>
        <end position="159"/>
    </location>
</feature>
<dbReference type="InterPro" id="IPR002549">
    <property type="entry name" value="AI-2E-like"/>
</dbReference>
<dbReference type="Proteomes" id="UP000034231">
    <property type="component" value="Unassembled WGS sequence"/>
</dbReference>
<sequence length="327" mass="36005">MVQFVMKPQKVEISYKTIIFFVLFILSLLVVWQLRSLILLVFLCYIFMEGLNPAVTWLQKFKLPRVVAILIVYAIIVAAIIFSFAGLIPALVEQSTNLIHNLPGIVQNISIWGLNPADFSSQLKILENLPSNIATTALSIFSNIVSVFVFFVITFYLLLERKNFDKYLIEIFGDRSSKAVEVINELEKRLGHWVSAELLLMLIIGILSYIGYLIIGVNYALPLAIIAGLLEMVPNIGPTIASILAGLFGLTISPLIALLAVAWGIIVQQLENNFIVPKIMKETVGINPLVTILLIASGAKLGGIVGAVIAVPLYLTVETIVKTLAKK</sequence>
<keyword evidence="4" id="KW-1003">Cell membrane</keyword>
<keyword evidence="6 8" id="KW-1133">Transmembrane helix</keyword>
<reference evidence="9 10" key="1">
    <citation type="journal article" date="2015" name="Nature">
        <title>rRNA introns, odd ribosomes, and small enigmatic genomes across a large radiation of phyla.</title>
        <authorList>
            <person name="Brown C.T."/>
            <person name="Hug L.A."/>
            <person name="Thomas B.C."/>
            <person name="Sharon I."/>
            <person name="Castelle C.J."/>
            <person name="Singh A."/>
            <person name="Wilkins M.J."/>
            <person name="Williams K.H."/>
            <person name="Banfield J.F."/>
        </authorList>
    </citation>
    <scope>NUCLEOTIDE SEQUENCE [LARGE SCALE GENOMIC DNA]</scope>
</reference>
<protein>
    <recommendedName>
        <fullName evidence="11">Permease</fullName>
    </recommendedName>
</protein>
<organism evidence="9 10">
    <name type="scientific">Candidatus Shapirobacteria bacterium GW2011_GWE1_38_10</name>
    <dbReference type="NCBI Taxonomy" id="1618488"/>
    <lineage>
        <taxon>Bacteria</taxon>
        <taxon>Candidatus Shapironibacteriota</taxon>
    </lineage>
</organism>
<evidence type="ECO:0000256" key="6">
    <source>
        <dbReference type="ARBA" id="ARBA00022989"/>
    </source>
</evidence>
<dbReference type="GO" id="GO:0005886">
    <property type="term" value="C:plasma membrane"/>
    <property type="evidence" value="ECO:0007669"/>
    <property type="project" value="UniProtKB-SubCell"/>
</dbReference>
<dbReference type="Pfam" id="PF01594">
    <property type="entry name" value="AI-2E_transport"/>
    <property type="match status" value="1"/>
</dbReference>
<evidence type="ECO:0000256" key="5">
    <source>
        <dbReference type="ARBA" id="ARBA00022692"/>
    </source>
</evidence>